<evidence type="ECO:0000259" key="3">
    <source>
        <dbReference type="PROSITE" id="PS50222"/>
    </source>
</evidence>
<proteinExistence type="predicted"/>
<dbReference type="PANTHER" id="PTHR18849">
    <property type="entry name" value="LEUCINE RICH REPEAT PROTEIN"/>
    <property type="match status" value="1"/>
</dbReference>
<evidence type="ECO:0000313" key="4">
    <source>
        <dbReference type="EMBL" id="CAD8970707.1"/>
    </source>
</evidence>
<protein>
    <recommendedName>
        <fullName evidence="3">EF-hand domain-containing protein</fullName>
    </recommendedName>
</protein>
<keyword evidence="1" id="KW-0433">Leucine-rich repeat</keyword>
<reference evidence="4" key="1">
    <citation type="submission" date="2021-01" db="EMBL/GenBank/DDBJ databases">
        <authorList>
            <person name="Corre E."/>
            <person name="Pelletier E."/>
            <person name="Niang G."/>
            <person name="Scheremetjew M."/>
            <person name="Finn R."/>
            <person name="Kale V."/>
            <person name="Holt S."/>
            <person name="Cochrane G."/>
            <person name="Meng A."/>
            <person name="Brown T."/>
            <person name="Cohen L."/>
        </authorList>
    </citation>
    <scope>NUCLEOTIDE SEQUENCE</scope>
    <source>
        <strain evidence="4">CCMP644</strain>
    </source>
</reference>
<name>A0A7S1H697_HEMAN</name>
<dbReference type="InterPro" id="IPR001611">
    <property type="entry name" value="Leu-rich_rpt"/>
</dbReference>
<dbReference type="PANTHER" id="PTHR18849:SF0">
    <property type="entry name" value="CILIA- AND FLAGELLA-ASSOCIATED PROTEIN 410-RELATED"/>
    <property type="match status" value="1"/>
</dbReference>
<gene>
    <name evidence="4" type="ORF">HAND00432_LOCUS21706</name>
</gene>
<dbReference type="Gene3D" id="3.80.10.10">
    <property type="entry name" value="Ribonuclease Inhibitor"/>
    <property type="match status" value="1"/>
</dbReference>
<keyword evidence="2" id="KW-0677">Repeat</keyword>
<dbReference type="PROSITE" id="PS51450">
    <property type="entry name" value="LRR"/>
    <property type="match status" value="1"/>
</dbReference>
<dbReference type="InterPro" id="IPR002048">
    <property type="entry name" value="EF_hand_dom"/>
</dbReference>
<feature type="domain" description="EF-hand" evidence="3">
    <location>
        <begin position="1"/>
        <end position="27"/>
    </location>
</feature>
<accession>A0A7S1H697</accession>
<sequence length="176" mass="19135">MATLDREGTGFVSAQEFSALFRRADEPVEGSAGGAGSGIKTLSGLDYIDLSGNPIKSLKGLEGHPRLRKVLMAGCSVSEISELEPLEYLPMLEELDLTGAPVCAPSESAAQSRCFRIRAIQKLLPKNGRTKLSVLNKVLVVAEERVASLNFHDQDDLQYMDTKRDDAQDLPPSLFQ</sequence>
<dbReference type="AlphaFoldDB" id="A0A7S1H697"/>
<dbReference type="InterPro" id="IPR032675">
    <property type="entry name" value="LRR_dom_sf"/>
</dbReference>
<dbReference type="EMBL" id="HBFX01035984">
    <property type="protein sequence ID" value="CAD8970707.1"/>
    <property type="molecule type" value="Transcribed_RNA"/>
</dbReference>
<dbReference type="GO" id="GO:0005509">
    <property type="term" value="F:calcium ion binding"/>
    <property type="evidence" value="ECO:0007669"/>
    <property type="project" value="InterPro"/>
</dbReference>
<dbReference type="PROSITE" id="PS50222">
    <property type="entry name" value="EF_HAND_2"/>
    <property type="match status" value="1"/>
</dbReference>
<dbReference type="SUPFAM" id="SSF52058">
    <property type="entry name" value="L domain-like"/>
    <property type="match status" value="1"/>
</dbReference>
<organism evidence="4">
    <name type="scientific">Hemiselmis andersenii</name>
    <name type="common">Cryptophyte alga</name>
    <dbReference type="NCBI Taxonomy" id="464988"/>
    <lineage>
        <taxon>Eukaryota</taxon>
        <taxon>Cryptophyceae</taxon>
        <taxon>Cryptomonadales</taxon>
        <taxon>Hemiselmidaceae</taxon>
        <taxon>Hemiselmis</taxon>
    </lineage>
</organism>
<evidence type="ECO:0000256" key="1">
    <source>
        <dbReference type="ARBA" id="ARBA00022614"/>
    </source>
</evidence>
<evidence type="ECO:0000256" key="2">
    <source>
        <dbReference type="ARBA" id="ARBA00022737"/>
    </source>
</evidence>